<keyword evidence="3" id="KW-1185">Reference proteome</keyword>
<feature type="region of interest" description="Disordered" evidence="1">
    <location>
        <begin position="88"/>
        <end position="147"/>
    </location>
</feature>
<feature type="compositionally biased region" description="Polar residues" evidence="1">
    <location>
        <begin position="1"/>
        <end position="12"/>
    </location>
</feature>
<dbReference type="Proteomes" id="UP001266305">
    <property type="component" value="Unassembled WGS sequence"/>
</dbReference>
<sequence>MVLLQNRNTQTRRPLAPRRGHARGQDGVDRPAGQTAGGQAQPGGGWGCSSPDPVVLRGSAWAGPLSRPSRVAAALCLFGFAKRRVHPRCSINKNQQSIPAGPAGRQGPQPSAPSAALARTGHRTGQRISAAGLTPPCPKEPPTQASL</sequence>
<reference evidence="2 3" key="1">
    <citation type="submission" date="2023-05" db="EMBL/GenBank/DDBJ databases">
        <title>B98-5 Cell Line De Novo Hybrid Assembly: An Optical Mapping Approach.</title>
        <authorList>
            <person name="Kananen K."/>
            <person name="Auerbach J.A."/>
            <person name="Kautto E."/>
            <person name="Blachly J.S."/>
        </authorList>
    </citation>
    <scope>NUCLEOTIDE SEQUENCE [LARGE SCALE GENOMIC DNA]</scope>
    <source>
        <strain evidence="2">B95-8</strain>
        <tissue evidence="2">Cell line</tissue>
    </source>
</reference>
<accession>A0ABQ9WGM4</accession>
<comment type="caution">
    <text evidence="2">The sequence shown here is derived from an EMBL/GenBank/DDBJ whole genome shotgun (WGS) entry which is preliminary data.</text>
</comment>
<protein>
    <submittedName>
        <fullName evidence="2">Uncharacterized protein</fullName>
    </submittedName>
</protein>
<feature type="compositionally biased region" description="Low complexity" evidence="1">
    <location>
        <begin position="99"/>
        <end position="113"/>
    </location>
</feature>
<name>A0ABQ9WGM4_SAGOE</name>
<dbReference type="EMBL" id="JASSZA010000001">
    <property type="protein sequence ID" value="KAK2120783.1"/>
    <property type="molecule type" value="Genomic_DNA"/>
</dbReference>
<evidence type="ECO:0000256" key="1">
    <source>
        <dbReference type="SAM" id="MobiDB-lite"/>
    </source>
</evidence>
<organism evidence="2 3">
    <name type="scientific">Saguinus oedipus</name>
    <name type="common">Cotton-top tamarin</name>
    <name type="synonym">Oedipomidas oedipus</name>
    <dbReference type="NCBI Taxonomy" id="9490"/>
    <lineage>
        <taxon>Eukaryota</taxon>
        <taxon>Metazoa</taxon>
        <taxon>Chordata</taxon>
        <taxon>Craniata</taxon>
        <taxon>Vertebrata</taxon>
        <taxon>Euteleostomi</taxon>
        <taxon>Mammalia</taxon>
        <taxon>Eutheria</taxon>
        <taxon>Euarchontoglires</taxon>
        <taxon>Primates</taxon>
        <taxon>Haplorrhini</taxon>
        <taxon>Platyrrhini</taxon>
        <taxon>Cebidae</taxon>
        <taxon>Callitrichinae</taxon>
        <taxon>Saguinus</taxon>
    </lineage>
</organism>
<feature type="region of interest" description="Disordered" evidence="1">
    <location>
        <begin position="1"/>
        <end position="52"/>
    </location>
</feature>
<evidence type="ECO:0000313" key="3">
    <source>
        <dbReference type="Proteomes" id="UP001266305"/>
    </source>
</evidence>
<evidence type="ECO:0000313" key="2">
    <source>
        <dbReference type="EMBL" id="KAK2120783.1"/>
    </source>
</evidence>
<proteinExistence type="predicted"/>
<gene>
    <name evidence="2" type="ORF">P7K49_002169</name>
</gene>